<dbReference type="InterPro" id="IPR003509">
    <property type="entry name" value="UPF0102_YraN-like"/>
</dbReference>
<dbReference type="SUPFAM" id="SSF52980">
    <property type="entry name" value="Restriction endonuclease-like"/>
    <property type="match status" value="1"/>
</dbReference>
<dbReference type="PANTHER" id="PTHR34039">
    <property type="entry name" value="UPF0102 PROTEIN YRAN"/>
    <property type="match status" value="1"/>
</dbReference>
<keyword evidence="4" id="KW-1185">Reference proteome</keyword>
<protein>
    <recommendedName>
        <fullName evidence="2">UPF0102 protein G9U51_01115</fullName>
    </recommendedName>
</protein>
<evidence type="ECO:0000256" key="1">
    <source>
        <dbReference type="ARBA" id="ARBA00006738"/>
    </source>
</evidence>
<dbReference type="GO" id="GO:0003676">
    <property type="term" value="F:nucleic acid binding"/>
    <property type="evidence" value="ECO:0007669"/>
    <property type="project" value="InterPro"/>
</dbReference>
<dbReference type="RefSeq" id="WP_166191941.1">
    <property type="nucleotide sequence ID" value="NZ_JAAOIV010000001.1"/>
</dbReference>
<proteinExistence type="inferred from homology"/>
<organism evidence="3 4">
    <name type="scientific">Metallococcus carri</name>
    <dbReference type="NCBI Taxonomy" id="1656884"/>
    <lineage>
        <taxon>Bacteria</taxon>
        <taxon>Bacillati</taxon>
        <taxon>Actinomycetota</taxon>
        <taxon>Actinomycetes</taxon>
        <taxon>Micrococcales</taxon>
        <taxon>Dermacoccaceae</taxon>
        <taxon>Metallococcus</taxon>
    </lineage>
</organism>
<dbReference type="Pfam" id="PF02021">
    <property type="entry name" value="UPF0102"/>
    <property type="match status" value="1"/>
</dbReference>
<dbReference type="NCBIfam" id="TIGR00252">
    <property type="entry name" value="YraN family protein"/>
    <property type="match status" value="1"/>
</dbReference>
<evidence type="ECO:0000313" key="3">
    <source>
        <dbReference type="EMBL" id="NHN54383.1"/>
    </source>
</evidence>
<dbReference type="InterPro" id="IPR011856">
    <property type="entry name" value="tRNA_endonuc-like_dom_sf"/>
</dbReference>
<dbReference type="PANTHER" id="PTHR34039:SF1">
    <property type="entry name" value="UPF0102 PROTEIN YRAN"/>
    <property type="match status" value="1"/>
</dbReference>
<dbReference type="EMBL" id="JAAOIV010000001">
    <property type="protein sequence ID" value="NHN54383.1"/>
    <property type="molecule type" value="Genomic_DNA"/>
</dbReference>
<accession>A0A967AX83</accession>
<comment type="caution">
    <text evidence="3">The sequence shown here is derived from an EMBL/GenBank/DDBJ whole genome shotgun (WGS) entry which is preliminary data.</text>
</comment>
<name>A0A967AX83_9MICO</name>
<dbReference type="InterPro" id="IPR011335">
    <property type="entry name" value="Restrct_endonuc-II-like"/>
</dbReference>
<evidence type="ECO:0000313" key="4">
    <source>
        <dbReference type="Proteomes" id="UP000744769"/>
    </source>
</evidence>
<gene>
    <name evidence="3" type="ORF">G9U51_01115</name>
</gene>
<dbReference type="NCBIfam" id="NF009154">
    <property type="entry name" value="PRK12497.3-3"/>
    <property type="match status" value="1"/>
</dbReference>
<dbReference type="NCBIfam" id="NF009150">
    <property type="entry name" value="PRK12497.1-3"/>
    <property type="match status" value="1"/>
</dbReference>
<dbReference type="Gene3D" id="3.40.1350.10">
    <property type="match status" value="1"/>
</dbReference>
<dbReference type="Proteomes" id="UP000744769">
    <property type="component" value="Unassembled WGS sequence"/>
</dbReference>
<reference evidence="3" key="1">
    <citation type="submission" date="2020-03" db="EMBL/GenBank/DDBJ databases">
        <title>Draft sequencing of Calidifontibacter sp. DB0510.</title>
        <authorList>
            <person name="Kim D.-U."/>
        </authorList>
    </citation>
    <scope>NUCLEOTIDE SEQUENCE</scope>
    <source>
        <strain evidence="3">DB0510</strain>
    </source>
</reference>
<dbReference type="AlphaFoldDB" id="A0A967AX83"/>
<dbReference type="CDD" id="cd20736">
    <property type="entry name" value="PoNe_Nuclease"/>
    <property type="match status" value="1"/>
</dbReference>
<dbReference type="HAMAP" id="MF_00048">
    <property type="entry name" value="UPF0102"/>
    <property type="match status" value="1"/>
</dbReference>
<evidence type="ECO:0000256" key="2">
    <source>
        <dbReference type="HAMAP-Rule" id="MF_00048"/>
    </source>
</evidence>
<sequence>MDIDTGDRRALGARGEDYAAAFLTRAGLRIIDRNWRCRDGEIDLVAWEEPTRTIVVVEVKTRRSVAFGSPIEAVTQVKAHRLRRLAARWARDHDAHAAALRVDVIGVLVARDGSYQLEHLRDVA</sequence>
<comment type="similarity">
    <text evidence="1 2">Belongs to the UPF0102 family.</text>
</comment>